<dbReference type="RefSeq" id="WP_007255900.1">
    <property type="nucleotide sequence ID" value="NZ_CH724107.1"/>
</dbReference>
<protein>
    <submittedName>
        <fullName evidence="1">Uncharacterized protein</fullName>
    </submittedName>
</protein>
<accession>Q2CJH3</accession>
<keyword evidence="2" id="KW-1185">Reference proteome</keyword>
<dbReference type="STRING" id="314256.OG2516_11901"/>
<reference evidence="1 2" key="1">
    <citation type="journal article" date="2010" name="J. Bacteriol.">
        <title>Genome sequences of Oceanicola granulosus HTCC2516(T) and Oceanicola batsensis HTCC2597(TDelta).</title>
        <authorList>
            <person name="Thrash J.C."/>
            <person name="Cho J.C."/>
            <person name="Vergin K.L."/>
            <person name="Giovannoni S.J."/>
        </authorList>
    </citation>
    <scope>NUCLEOTIDE SEQUENCE [LARGE SCALE GENOMIC DNA]</scope>
    <source>
        <strain evidence="2">ATCC BAA-861 / DSM 15982 / KCTC 12143 / HTCC2516</strain>
    </source>
</reference>
<comment type="caution">
    <text evidence="1">The sequence shown here is derived from an EMBL/GenBank/DDBJ whole genome shotgun (WGS) entry which is preliminary data.</text>
</comment>
<gene>
    <name evidence="1" type="ORF">OG2516_11901</name>
</gene>
<dbReference type="HOGENOM" id="CLU_3273585_0_0_5"/>
<dbReference type="Proteomes" id="UP000003635">
    <property type="component" value="Unassembled WGS sequence"/>
</dbReference>
<name>Q2CJH3_OCEGH</name>
<dbReference type="AlphaFoldDB" id="Q2CJH3"/>
<evidence type="ECO:0000313" key="1">
    <source>
        <dbReference type="EMBL" id="EAR53166.1"/>
    </source>
</evidence>
<evidence type="ECO:0000313" key="2">
    <source>
        <dbReference type="Proteomes" id="UP000003635"/>
    </source>
</evidence>
<organism evidence="1 2">
    <name type="scientific">Oceanicola granulosus (strain ATCC BAA-861 / DSM 15982 / KCTC 12143 / HTCC2516)</name>
    <dbReference type="NCBI Taxonomy" id="314256"/>
    <lineage>
        <taxon>Bacteria</taxon>
        <taxon>Pseudomonadati</taxon>
        <taxon>Pseudomonadota</taxon>
        <taxon>Alphaproteobacteria</taxon>
        <taxon>Rhodobacterales</taxon>
        <taxon>Roseobacteraceae</taxon>
        <taxon>Oceanicola</taxon>
    </lineage>
</organism>
<proteinExistence type="predicted"/>
<sequence>MLKVASLSAASPRPFGTTLREVRFEVRAGEGLGNGGVEGNG</sequence>
<dbReference type="EMBL" id="AAOT01000001">
    <property type="protein sequence ID" value="EAR53166.1"/>
    <property type="molecule type" value="Genomic_DNA"/>
</dbReference>